<evidence type="ECO:0000313" key="4">
    <source>
        <dbReference type="VGNC" id="VGNC:82866"/>
    </source>
</evidence>
<evidence type="ECO:0000256" key="1">
    <source>
        <dbReference type="SAM" id="Phobius"/>
    </source>
</evidence>
<accession>A0A2K5RVR1</accession>
<evidence type="ECO:0000313" key="2">
    <source>
        <dbReference type="Ensembl" id="ENSCCAP00000032242.1"/>
    </source>
</evidence>
<name>A0A2K5RVR1_CEBIM</name>
<dbReference type="GeneTree" id="ENSGT00950000182958"/>
<evidence type="ECO:0000313" key="3">
    <source>
        <dbReference type="Proteomes" id="UP000233040"/>
    </source>
</evidence>
<sequence>MDLIPNLAVETWLLLALSLVLVYLIPKSGKSALTK</sequence>
<dbReference type="Proteomes" id="UP000233040">
    <property type="component" value="Unassembled WGS sequence"/>
</dbReference>
<organism evidence="2 3">
    <name type="scientific">Cebus imitator</name>
    <name type="common">Panamanian white-faced capuchin</name>
    <name type="synonym">Cebus capucinus imitator</name>
    <dbReference type="NCBI Taxonomy" id="2715852"/>
    <lineage>
        <taxon>Eukaryota</taxon>
        <taxon>Metazoa</taxon>
        <taxon>Chordata</taxon>
        <taxon>Craniata</taxon>
        <taxon>Vertebrata</taxon>
        <taxon>Euteleostomi</taxon>
        <taxon>Mammalia</taxon>
        <taxon>Eutheria</taxon>
        <taxon>Euarchontoglires</taxon>
        <taxon>Primates</taxon>
        <taxon>Haplorrhini</taxon>
        <taxon>Platyrrhini</taxon>
        <taxon>Cebidae</taxon>
        <taxon>Cebinae</taxon>
        <taxon>Cebus</taxon>
    </lineage>
</organism>
<keyword evidence="3" id="KW-1185">Reference proteome</keyword>
<feature type="transmembrane region" description="Helical" evidence="1">
    <location>
        <begin position="6"/>
        <end position="25"/>
    </location>
</feature>
<dbReference type="AlphaFoldDB" id="A0A2K5RVR1"/>
<reference evidence="2" key="1">
    <citation type="submission" date="2025-08" db="UniProtKB">
        <authorList>
            <consortium name="Ensembl"/>
        </authorList>
    </citation>
    <scope>IDENTIFICATION</scope>
</reference>
<dbReference type="Ensembl" id="ENSCCAT00000049999.1">
    <property type="protein sequence ID" value="ENSCCAP00000032242.1"/>
    <property type="gene ID" value="ENSCCAG00000034158.1"/>
</dbReference>
<proteinExistence type="predicted"/>
<gene>
    <name evidence="4" type="primary">CYP3A5</name>
</gene>
<protein>
    <submittedName>
        <fullName evidence="2">Cytochrome P450 family 3 subfamily A member 5</fullName>
    </submittedName>
</protein>
<keyword evidence="1" id="KW-0472">Membrane</keyword>
<reference evidence="2" key="2">
    <citation type="submission" date="2025-09" db="UniProtKB">
        <authorList>
            <consortium name="Ensembl"/>
        </authorList>
    </citation>
    <scope>IDENTIFICATION</scope>
</reference>
<keyword evidence="1" id="KW-0812">Transmembrane</keyword>
<keyword evidence="1" id="KW-1133">Transmembrane helix</keyword>
<dbReference type="VGNC" id="VGNC:82866">
    <property type="gene designation" value="CYP3A5"/>
</dbReference>